<name>A0ABQ2XP63_9ACTN</name>
<protein>
    <submittedName>
        <fullName evidence="1">Uncharacterized protein</fullName>
    </submittedName>
</protein>
<evidence type="ECO:0000313" key="2">
    <source>
        <dbReference type="Proteomes" id="UP000617743"/>
    </source>
</evidence>
<sequence>MGDPRLGDRSEAPRLSAALSTFSPASGPSAGIPPSLVIWDALRVDIHRSVLFLTARYLLRKSVEDPRPVMPSFLPVQSLGEVMSPAAWSETSCALHYLVKPFTFAALHTRLDSYAALRRTVERVGSGRGIAAQEQVVRIFSALRTTQAPPRVAP</sequence>
<comment type="caution">
    <text evidence="1">The sequence shown here is derived from an EMBL/GenBank/DDBJ whole genome shotgun (WGS) entry which is preliminary data.</text>
</comment>
<reference evidence="2" key="1">
    <citation type="journal article" date="2019" name="Int. J. Syst. Evol. Microbiol.">
        <title>The Global Catalogue of Microorganisms (GCM) 10K type strain sequencing project: providing services to taxonomists for standard genome sequencing and annotation.</title>
        <authorList>
            <consortium name="The Broad Institute Genomics Platform"/>
            <consortium name="The Broad Institute Genome Sequencing Center for Infectious Disease"/>
            <person name="Wu L."/>
            <person name="Ma J."/>
        </authorList>
    </citation>
    <scope>NUCLEOTIDE SEQUENCE [LARGE SCALE GENOMIC DNA]</scope>
    <source>
        <strain evidence="2">JCM 4866</strain>
    </source>
</reference>
<proteinExistence type="predicted"/>
<accession>A0ABQ2XP63</accession>
<gene>
    <name evidence="1" type="ORF">GCM10010383_67410</name>
</gene>
<evidence type="ECO:0000313" key="1">
    <source>
        <dbReference type="EMBL" id="GGX27305.1"/>
    </source>
</evidence>
<dbReference type="EMBL" id="BMWC01000013">
    <property type="protein sequence ID" value="GGX27305.1"/>
    <property type="molecule type" value="Genomic_DNA"/>
</dbReference>
<organism evidence="1 2">
    <name type="scientific">Streptomyces lomondensis</name>
    <dbReference type="NCBI Taxonomy" id="68229"/>
    <lineage>
        <taxon>Bacteria</taxon>
        <taxon>Bacillati</taxon>
        <taxon>Actinomycetota</taxon>
        <taxon>Actinomycetes</taxon>
        <taxon>Kitasatosporales</taxon>
        <taxon>Streptomycetaceae</taxon>
        <taxon>Streptomyces</taxon>
    </lineage>
</organism>
<keyword evidence="2" id="KW-1185">Reference proteome</keyword>
<dbReference type="Proteomes" id="UP000617743">
    <property type="component" value="Unassembled WGS sequence"/>
</dbReference>